<gene>
    <name evidence="2" type="ORF">OBBRIDRAFT_807349</name>
</gene>
<sequence>MPFLAAVVSAIVKGCILVTILLSYAIWSIHHNQAEIQRQRRSHQRADRYAFQLLEHNQRRAQRDSGEQEKCLPYAYPPIPSTSLISQLKPSCPQTPPSLFEMRPLSDEICVAFFPAFSEDTLTLASQDLADICISEELEVAELAKEVVRKFGARQKPGASSPLL</sequence>
<evidence type="ECO:0000256" key="1">
    <source>
        <dbReference type="SAM" id="Phobius"/>
    </source>
</evidence>
<dbReference type="EMBL" id="KV722570">
    <property type="protein sequence ID" value="OCH85662.1"/>
    <property type="molecule type" value="Genomic_DNA"/>
</dbReference>
<dbReference type="Proteomes" id="UP000250043">
    <property type="component" value="Unassembled WGS sequence"/>
</dbReference>
<protein>
    <submittedName>
        <fullName evidence="2">Uncharacterized protein</fullName>
    </submittedName>
</protein>
<keyword evidence="3" id="KW-1185">Reference proteome</keyword>
<reference evidence="2 3" key="1">
    <citation type="submission" date="2016-07" db="EMBL/GenBank/DDBJ databases">
        <title>Draft genome of the white-rot fungus Obba rivulosa 3A-2.</title>
        <authorList>
            <consortium name="DOE Joint Genome Institute"/>
            <person name="Miettinen O."/>
            <person name="Riley R."/>
            <person name="Acob R."/>
            <person name="Barry K."/>
            <person name="Cullen D."/>
            <person name="De Vries R."/>
            <person name="Hainaut M."/>
            <person name="Hatakka A."/>
            <person name="Henrissat B."/>
            <person name="Hilden K."/>
            <person name="Kuo R."/>
            <person name="Labutti K."/>
            <person name="Lipzen A."/>
            <person name="Makela M.R."/>
            <person name="Sandor L."/>
            <person name="Spatafora J.W."/>
            <person name="Grigoriev I.V."/>
            <person name="Hibbett D.S."/>
        </authorList>
    </citation>
    <scope>NUCLEOTIDE SEQUENCE [LARGE SCALE GENOMIC DNA]</scope>
    <source>
        <strain evidence="2 3">3A-2</strain>
    </source>
</reference>
<organism evidence="2 3">
    <name type="scientific">Obba rivulosa</name>
    <dbReference type="NCBI Taxonomy" id="1052685"/>
    <lineage>
        <taxon>Eukaryota</taxon>
        <taxon>Fungi</taxon>
        <taxon>Dikarya</taxon>
        <taxon>Basidiomycota</taxon>
        <taxon>Agaricomycotina</taxon>
        <taxon>Agaricomycetes</taxon>
        <taxon>Polyporales</taxon>
        <taxon>Gelatoporiaceae</taxon>
        <taxon>Obba</taxon>
    </lineage>
</organism>
<keyword evidence="1" id="KW-0812">Transmembrane</keyword>
<evidence type="ECO:0000313" key="3">
    <source>
        <dbReference type="Proteomes" id="UP000250043"/>
    </source>
</evidence>
<dbReference type="AlphaFoldDB" id="A0A8E2DG84"/>
<feature type="transmembrane region" description="Helical" evidence="1">
    <location>
        <begin position="6"/>
        <end position="27"/>
    </location>
</feature>
<accession>A0A8E2DG84</accession>
<proteinExistence type="predicted"/>
<keyword evidence="1" id="KW-1133">Transmembrane helix</keyword>
<evidence type="ECO:0000313" key="2">
    <source>
        <dbReference type="EMBL" id="OCH85662.1"/>
    </source>
</evidence>
<keyword evidence="1" id="KW-0472">Membrane</keyword>
<name>A0A8E2DG84_9APHY</name>